<protein>
    <recommendedName>
        <fullName evidence="8">Acyltransferase 3 domain-containing protein</fullName>
    </recommendedName>
</protein>
<feature type="transmembrane region" description="Helical" evidence="7">
    <location>
        <begin position="229"/>
        <end position="249"/>
    </location>
</feature>
<dbReference type="GO" id="GO:0005886">
    <property type="term" value="C:plasma membrane"/>
    <property type="evidence" value="ECO:0007669"/>
    <property type="project" value="UniProtKB-SubCell"/>
</dbReference>
<dbReference type="PANTHER" id="PTHR40074">
    <property type="entry name" value="O-ACETYLTRANSFERASE WECH"/>
    <property type="match status" value="1"/>
</dbReference>
<reference evidence="9 10" key="1">
    <citation type="submission" date="2017-04" db="EMBL/GenBank/DDBJ databases">
        <title>Compelte genome sequence of WV33.</title>
        <authorList>
            <person name="Lee P.C."/>
        </authorList>
    </citation>
    <scope>NUCLEOTIDE SEQUENCE [LARGE SCALE GENOMIC DNA]</scope>
    <source>
        <strain evidence="9 10">WV33</strain>
    </source>
</reference>
<dbReference type="InterPro" id="IPR002656">
    <property type="entry name" value="Acyl_transf_3_dom"/>
</dbReference>
<dbReference type="PANTHER" id="PTHR40074:SF2">
    <property type="entry name" value="O-ACETYLTRANSFERASE WECH"/>
    <property type="match status" value="1"/>
</dbReference>
<feature type="transmembrane region" description="Helical" evidence="7">
    <location>
        <begin position="181"/>
        <end position="198"/>
    </location>
</feature>
<feature type="transmembrane region" description="Helical" evidence="7">
    <location>
        <begin position="15"/>
        <end position="36"/>
    </location>
</feature>
<dbReference type="Proteomes" id="UP000244527">
    <property type="component" value="Chromosome"/>
</dbReference>
<evidence type="ECO:0000313" key="9">
    <source>
        <dbReference type="EMBL" id="AWG23046.1"/>
    </source>
</evidence>
<accession>A0A2S1LHT4</accession>
<dbReference type="KEGG" id="ffa:FFWV33_16705"/>
<comment type="similarity">
    <text evidence="2">Belongs to the acyltransferase 3 family.</text>
</comment>
<evidence type="ECO:0000256" key="7">
    <source>
        <dbReference type="SAM" id="Phobius"/>
    </source>
</evidence>
<evidence type="ECO:0000259" key="8">
    <source>
        <dbReference type="Pfam" id="PF01757"/>
    </source>
</evidence>
<organism evidence="9 10">
    <name type="scientific">Flavobacterium faecale</name>
    <dbReference type="NCBI Taxonomy" id="1355330"/>
    <lineage>
        <taxon>Bacteria</taxon>
        <taxon>Pseudomonadati</taxon>
        <taxon>Bacteroidota</taxon>
        <taxon>Flavobacteriia</taxon>
        <taxon>Flavobacteriales</taxon>
        <taxon>Flavobacteriaceae</taxon>
        <taxon>Flavobacterium</taxon>
    </lineage>
</organism>
<name>A0A2S1LHT4_9FLAO</name>
<evidence type="ECO:0000256" key="1">
    <source>
        <dbReference type="ARBA" id="ARBA00004651"/>
    </source>
</evidence>
<dbReference type="GO" id="GO:0009246">
    <property type="term" value="P:enterobacterial common antigen biosynthetic process"/>
    <property type="evidence" value="ECO:0007669"/>
    <property type="project" value="TreeGrafter"/>
</dbReference>
<dbReference type="EMBL" id="CP020918">
    <property type="protein sequence ID" value="AWG23046.1"/>
    <property type="molecule type" value="Genomic_DNA"/>
</dbReference>
<sequence length="360" mass="42382">MNISNKFDISLSQKLKVLSFILMIFVVFIHSYNLGYSTTNQLNSINSQVNHFIQNFISQGINRVAVPLFFFISSILYFYKFDLSLSTYRKKVQRRVVTLLIPYIVWSLIGIFLYLILQVNPLTSRYFSDNNQLIVNYSLIKILDTIFIDPIPFQLWFIRDLFILVLVSPVIELLNKYSKGYWLIILFIAWLYPLSIIIVKTGSLLFFSFGAFIVKNRFELLLKKVPFRLVFISSIIWILFNILYAINYLHHSNYIFAMINKIFIIIGVFSIWSIYDYIRNKNLLTLSDSILKTTFFLFVMHEPFLTFLRKLMLVLVGKNEIQLLMIYFLSAITVIITSICVGLLFKKYLKKIYFILTGGR</sequence>
<evidence type="ECO:0000256" key="3">
    <source>
        <dbReference type="ARBA" id="ARBA00022475"/>
    </source>
</evidence>
<keyword evidence="6 7" id="KW-0472">Membrane</keyword>
<feature type="transmembrane region" description="Helical" evidence="7">
    <location>
        <begin position="255"/>
        <end position="275"/>
    </location>
</feature>
<feature type="domain" description="Acyltransferase 3" evidence="8">
    <location>
        <begin position="20"/>
        <end position="339"/>
    </location>
</feature>
<comment type="subcellular location">
    <subcellularLocation>
        <location evidence="1">Cell membrane</location>
        <topology evidence="1">Multi-pass membrane protein</topology>
    </subcellularLocation>
</comment>
<keyword evidence="3" id="KW-1003">Cell membrane</keyword>
<evidence type="ECO:0000313" key="10">
    <source>
        <dbReference type="Proteomes" id="UP000244527"/>
    </source>
</evidence>
<dbReference type="RefSeq" id="WP_108741951.1">
    <property type="nucleotide sequence ID" value="NZ_CP020918.1"/>
</dbReference>
<gene>
    <name evidence="9" type="ORF">FFWV33_16705</name>
</gene>
<dbReference type="OrthoDB" id="265992at2"/>
<keyword evidence="10" id="KW-1185">Reference proteome</keyword>
<dbReference type="AlphaFoldDB" id="A0A2S1LHT4"/>
<keyword evidence="4 7" id="KW-0812">Transmembrane</keyword>
<feature type="transmembrane region" description="Helical" evidence="7">
    <location>
        <begin position="56"/>
        <end position="79"/>
    </location>
</feature>
<keyword evidence="5 7" id="KW-1133">Transmembrane helix</keyword>
<feature type="transmembrane region" description="Helical" evidence="7">
    <location>
        <begin position="153"/>
        <end position="174"/>
    </location>
</feature>
<evidence type="ECO:0000256" key="2">
    <source>
        <dbReference type="ARBA" id="ARBA00007400"/>
    </source>
</evidence>
<proteinExistence type="inferred from homology"/>
<dbReference type="GO" id="GO:0016413">
    <property type="term" value="F:O-acetyltransferase activity"/>
    <property type="evidence" value="ECO:0007669"/>
    <property type="project" value="TreeGrafter"/>
</dbReference>
<evidence type="ECO:0000256" key="5">
    <source>
        <dbReference type="ARBA" id="ARBA00022989"/>
    </source>
</evidence>
<feature type="transmembrane region" description="Helical" evidence="7">
    <location>
        <begin position="321"/>
        <end position="345"/>
    </location>
</feature>
<evidence type="ECO:0000256" key="4">
    <source>
        <dbReference type="ARBA" id="ARBA00022692"/>
    </source>
</evidence>
<evidence type="ECO:0000256" key="6">
    <source>
        <dbReference type="ARBA" id="ARBA00023136"/>
    </source>
</evidence>
<dbReference type="Pfam" id="PF01757">
    <property type="entry name" value="Acyl_transf_3"/>
    <property type="match status" value="1"/>
</dbReference>
<feature type="transmembrane region" description="Helical" evidence="7">
    <location>
        <begin position="100"/>
        <end position="117"/>
    </location>
</feature>